<sequence>MCSSGEETIDHLFFECQFAQNCWAAIGVSWDTDIPLLDRVSHARTIHAVPMFIEVVLIAAWEIWKARNDKVFRQHSHNPSTWLNNFVSQCTLQSMRFTEDARTSFCVWLDAFS</sequence>
<evidence type="ECO:0008006" key="3">
    <source>
        <dbReference type="Google" id="ProtNLM"/>
    </source>
</evidence>
<evidence type="ECO:0000313" key="2">
    <source>
        <dbReference type="Proteomes" id="UP001164776"/>
    </source>
</evidence>
<dbReference type="Proteomes" id="UP001164776">
    <property type="component" value="Unassembled WGS sequence"/>
</dbReference>
<proteinExistence type="predicted"/>
<reference evidence="1 2" key="1">
    <citation type="submission" date="2022-10" db="EMBL/GenBank/DDBJ databases">
        <title>WGS assembly of Paspalum vaginatum 540-79.</title>
        <authorList>
            <person name="Sun G."/>
            <person name="Wase N."/>
            <person name="Shu S."/>
            <person name="Jenkins J."/>
            <person name="Zhou B."/>
            <person name="Torres-Rodriguez J."/>
            <person name="Chen C."/>
            <person name="Sandor L."/>
            <person name="Plott C."/>
            <person name="Yoshinga Y."/>
            <person name="Daum C."/>
            <person name="Qi P."/>
            <person name="Barry K."/>
            <person name="Lipzen A."/>
            <person name="Berry L."/>
            <person name="Pedersen C."/>
            <person name="Gottilla T."/>
            <person name="Foltz A."/>
            <person name="Yu H."/>
            <person name="O'Malley R."/>
            <person name="Zhang C."/>
            <person name="Devos K."/>
            <person name="Sigmon B."/>
            <person name="Yu B."/>
            <person name="Obata T."/>
            <person name="Schmutz J."/>
            <person name="Schnable J."/>
        </authorList>
    </citation>
    <scope>NUCLEOTIDE SEQUENCE [LARGE SCALE GENOMIC DNA]</scope>
    <source>
        <strain evidence="2">cv. 540-79</strain>
    </source>
</reference>
<gene>
    <name evidence="1" type="ORF">BS78_K154600</name>
</gene>
<accession>A0A9W8CFH4</accession>
<dbReference type="AlphaFoldDB" id="A0A9W8CFH4"/>
<keyword evidence="2" id="KW-1185">Reference proteome</keyword>
<dbReference type="EMBL" id="MU629634">
    <property type="protein sequence ID" value="KAJ1255822.1"/>
    <property type="molecule type" value="Genomic_DNA"/>
</dbReference>
<dbReference type="OrthoDB" id="690579at2759"/>
<evidence type="ECO:0000313" key="1">
    <source>
        <dbReference type="EMBL" id="KAJ1255822.1"/>
    </source>
</evidence>
<name>A0A9W8CFH4_9POAL</name>
<comment type="caution">
    <text evidence="1">The sequence shown here is derived from an EMBL/GenBank/DDBJ whole genome shotgun (WGS) entry which is preliminary data.</text>
</comment>
<organism evidence="1 2">
    <name type="scientific">Paspalum vaginatum</name>
    <name type="common">seashore paspalum</name>
    <dbReference type="NCBI Taxonomy" id="158149"/>
    <lineage>
        <taxon>Eukaryota</taxon>
        <taxon>Viridiplantae</taxon>
        <taxon>Streptophyta</taxon>
        <taxon>Embryophyta</taxon>
        <taxon>Tracheophyta</taxon>
        <taxon>Spermatophyta</taxon>
        <taxon>Magnoliopsida</taxon>
        <taxon>Liliopsida</taxon>
        <taxon>Poales</taxon>
        <taxon>Poaceae</taxon>
        <taxon>PACMAD clade</taxon>
        <taxon>Panicoideae</taxon>
        <taxon>Andropogonodae</taxon>
        <taxon>Paspaleae</taxon>
        <taxon>Paspalinae</taxon>
        <taxon>Paspalum</taxon>
    </lineage>
</organism>
<protein>
    <recommendedName>
        <fullName evidence="3">Reverse transcriptase zinc-binding domain-containing protein</fullName>
    </recommendedName>
</protein>